<keyword evidence="1" id="KW-0812">Transmembrane</keyword>
<dbReference type="EMBL" id="KZ805438">
    <property type="protein sequence ID" value="PVH97365.1"/>
    <property type="molecule type" value="Genomic_DNA"/>
</dbReference>
<keyword evidence="1" id="KW-1133">Transmembrane helix</keyword>
<organism evidence="2 3">
    <name type="scientific">Periconia macrospinosa</name>
    <dbReference type="NCBI Taxonomy" id="97972"/>
    <lineage>
        <taxon>Eukaryota</taxon>
        <taxon>Fungi</taxon>
        <taxon>Dikarya</taxon>
        <taxon>Ascomycota</taxon>
        <taxon>Pezizomycotina</taxon>
        <taxon>Dothideomycetes</taxon>
        <taxon>Pleosporomycetidae</taxon>
        <taxon>Pleosporales</taxon>
        <taxon>Massarineae</taxon>
        <taxon>Periconiaceae</taxon>
        <taxon>Periconia</taxon>
    </lineage>
</organism>
<keyword evidence="1" id="KW-0472">Membrane</keyword>
<accession>A0A2V1DHD9</accession>
<evidence type="ECO:0000256" key="1">
    <source>
        <dbReference type="SAM" id="Phobius"/>
    </source>
</evidence>
<feature type="transmembrane region" description="Helical" evidence="1">
    <location>
        <begin position="101"/>
        <end position="122"/>
    </location>
</feature>
<dbReference type="AlphaFoldDB" id="A0A2V1DHD9"/>
<protein>
    <submittedName>
        <fullName evidence="2">Uncharacterized protein</fullName>
    </submittedName>
</protein>
<proteinExistence type="predicted"/>
<dbReference type="Proteomes" id="UP000244855">
    <property type="component" value="Unassembled WGS sequence"/>
</dbReference>
<sequence length="183" mass="21386">MVFCLFALRFVCGNTLFRAFTLFPYAVLLAFLNFLLFLGGPNCSLFFYTIRLGWLHCLFCIIATVAKYCSTITQCFCLFLWRGNLSNFLRRYPKGWKSVCHFHICLLSRLSLSSIGILFYLIRFSYEKFFLLSLSLHPSSHQHIPLDGHCIRDTANFSTFSGLSFKRFRLYIQLALLHTRKKI</sequence>
<reference evidence="2 3" key="1">
    <citation type="journal article" date="2018" name="Sci. Rep.">
        <title>Comparative genomics provides insights into the lifestyle and reveals functional heterogeneity of dark septate endophytic fungi.</title>
        <authorList>
            <person name="Knapp D.G."/>
            <person name="Nemeth J.B."/>
            <person name="Barry K."/>
            <person name="Hainaut M."/>
            <person name="Henrissat B."/>
            <person name="Johnson J."/>
            <person name="Kuo A."/>
            <person name="Lim J.H.P."/>
            <person name="Lipzen A."/>
            <person name="Nolan M."/>
            <person name="Ohm R.A."/>
            <person name="Tamas L."/>
            <person name="Grigoriev I.V."/>
            <person name="Spatafora J.W."/>
            <person name="Nagy L.G."/>
            <person name="Kovacs G.M."/>
        </authorList>
    </citation>
    <scope>NUCLEOTIDE SEQUENCE [LARGE SCALE GENOMIC DNA]</scope>
    <source>
        <strain evidence="2 3">DSE2036</strain>
    </source>
</reference>
<keyword evidence="3" id="KW-1185">Reference proteome</keyword>
<gene>
    <name evidence="2" type="ORF">DM02DRAFT_82875</name>
</gene>
<evidence type="ECO:0000313" key="3">
    <source>
        <dbReference type="Proteomes" id="UP000244855"/>
    </source>
</evidence>
<evidence type="ECO:0000313" key="2">
    <source>
        <dbReference type="EMBL" id="PVH97365.1"/>
    </source>
</evidence>
<name>A0A2V1DHD9_9PLEO</name>